<keyword evidence="2" id="KW-1185">Reference proteome</keyword>
<proteinExistence type="predicted"/>
<name>A0A2T3HMG0_9SPHI</name>
<reference evidence="1 2" key="1">
    <citation type="submission" date="2018-03" db="EMBL/GenBank/DDBJ databases">
        <authorList>
            <person name="Keele B.F."/>
        </authorList>
    </citation>
    <scope>NUCLEOTIDE SEQUENCE [LARGE SCALE GENOMIC DNA]</scope>
    <source>
        <strain evidence="1 2">YL28-9</strain>
    </source>
</reference>
<comment type="caution">
    <text evidence="1">The sequence shown here is derived from an EMBL/GenBank/DDBJ whole genome shotgun (WGS) entry which is preliminary data.</text>
</comment>
<accession>A0A2T3HMG0</accession>
<evidence type="ECO:0000313" key="1">
    <source>
        <dbReference type="EMBL" id="PST83625.1"/>
    </source>
</evidence>
<dbReference type="AlphaFoldDB" id="A0A2T3HMG0"/>
<dbReference type="Proteomes" id="UP000240912">
    <property type="component" value="Unassembled WGS sequence"/>
</dbReference>
<dbReference type="EMBL" id="PYLS01000005">
    <property type="protein sequence ID" value="PST83625.1"/>
    <property type="molecule type" value="Genomic_DNA"/>
</dbReference>
<sequence length="70" mass="7109">MQVYRSDVPKGAGQCVEDFQGLPASPSQKIIDGLVTATVVLIGPLKIPAAGIAGPHVFILVCCNACGDAS</sequence>
<evidence type="ECO:0000313" key="2">
    <source>
        <dbReference type="Proteomes" id="UP000240912"/>
    </source>
</evidence>
<gene>
    <name evidence="1" type="ORF">C7T94_13895</name>
</gene>
<protein>
    <submittedName>
        <fullName evidence="1">Uncharacterized protein</fullName>
    </submittedName>
</protein>
<organism evidence="1 2">
    <name type="scientific">Pedobacter yulinensis</name>
    <dbReference type="NCBI Taxonomy" id="2126353"/>
    <lineage>
        <taxon>Bacteria</taxon>
        <taxon>Pseudomonadati</taxon>
        <taxon>Bacteroidota</taxon>
        <taxon>Sphingobacteriia</taxon>
        <taxon>Sphingobacteriales</taxon>
        <taxon>Sphingobacteriaceae</taxon>
        <taxon>Pedobacter</taxon>
    </lineage>
</organism>